<dbReference type="PANTHER" id="PTHR36436:SF6">
    <property type="entry name" value="SLL5081 PROTEIN"/>
    <property type="match status" value="1"/>
</dbReference>
<sequence>MEPTQEQIKTLAAKLNEATKKEVITIETHEGENLTLTDSKFGGYPYVPKNGHIPRDSEGNPFFMVAQINCEQLPENNIYPKEGLLQFWIIDGDDLYGLDLQDPCSNAGKRVLYFPEPTEGLSLDEVKLQYVLTEEYTPMTPYKELALTFIRREEGITPWDVNFDRLFTDLWNEAFSDDIETIWDLPEETRRLLWDIVPDGTEHRIGGYPYFTQQDPREEDSPFTELLLQMNSDADHIMWGTMGVANFFIRKEDLKEKNFEEVLYNWDC</sequence>
<dbReference type="GeneID" id="85018080"/>
<dbReference type="OrthoDB" id="57088at2"/>
<organism evidence="1 2">
    <name type="scientific">Capnocytophaga granulosa</name>
    <dbReference type="NCBI Taxonomy" id="45242"/>
    <lineage>
        <taxon>Bacteria</taxon>
        <taxon>Pseudomonadati</taxon>
        <taxon>Bacteroidota</taxon>
        <taxon>Flavobacteriia</taxon>
        <taxon>Flavobacteriales</taxon>
        <taxon>Flavobacteriaceae</taxon>
        <taxon>Capnocytophaga</taxon>
    </lineage>
</organism>
<comment type="caution">
    <text evidence="1">The sequence shown here is derived from an EMBL/GenBank/DDBJ whole genome shotgun (WGS) entry which is preliminary data.</text>
</comment>
<evidence type="ECO:0000313" key="1">
    <source>
        <dbReference type="EMBL" id="SDW02290.1"/>
    </source>
</evidence>
<dbReference type="SUPFAM" id="SSF103032">
    <property type="entry name" value="Hypothetical protein YwqG"/>
    <property type="match status" value="1"/>
</dbReference>
<proteinExistence type="predicted"/>
<dbReference type="Proteomes" id="UP000182771">
    <property type="component" value="Unassembled WGS sequence"/>
</dbReference>
<name>A0A1H2Q5G0_9FLAO</name>
<dbReference type="EMBL" id="FNND01000001">
    <property type="protein sequence ID" value="SDW02290.1"/>
    <property type="molecule type" value="Genomic_DNA"/>
</dbReference>
<accession>A0A1H2Q5G0</accession>
<dbReference type="InterPro" id="IPR035948">
    <property type="entry name" value="YwqG-like_sf"/>
</dbReference>
<keyword evidence="2" id="KW-1185">Reference proteome</keyword>
<dbReference type="Pfam" id="PF09234">
    <property type="entry name" value="DUF1963"/>
    <property type="match status" value="1"/>
</dbReference>
<reference evidence="1 2" key="1">
    <citation type="submission" date="2016-10" db="EMBL/GenBank/DDBJ databases">
        <authorList>
            <person name="Varghese N."/>
            <person name="Submissions S."/>
        </authorList>
    </citation>
    <scope>NUCLEOTIDE SEQUENCE [LARGE SCALE GENOMIC DNA]</scope>
    <source>
        <strain evidence="1 2">DSM 11449</strain>
    </source>
</reference>
<gene>
    <name evidence="1" type="ORF">SAMN05444420_10143</name>
</gene>
<dbReference type="InterPro" id="IPR015315">
    <property type="entry name" value="DUF1963"/>
</dbReference>
<dbReference type="AlphaFoldDB" id="A0A1H2Q5G0"/>
<dbReference type="PANTHER" id="PTHR36436">
    <property type="entry name" value="SLL5081 PROTEIN"/>
    <property type="match status" value="1"/>
</dbReference>
<dbReference type="Gene3D" id="2.30.320.10">
    <property type="entry name" value="YwqG-like"/>
    <property type="match status" value="1"/>
</dbReference>
<dbReference type="RefSeq" id="WP_016419374.1">
    <property type="nucleotide sequence ID" value="NZ_FNND01000001.1"/>
</dbReference>
<evidence type="ECO:0000313" key="2">
    <source>
        <dbReference type="Proteomes" id="UP000182771"/>
    </source>
</evidence>
<protein>
    <submittedName>
        <fullName evidence="1">Uncharacterized protein YwqG</fullName>
    </submittedName>
</protein>